<evidence type="ECO:0000256" key="6">
    <source>
        <dbReference type="ARBA" id="ARBA00048615"/>
    </source>
</evidence>
<dbReference type="PRINTS" id="PR00084">
    <property type="entry name" value="MTLDHDRGNASE"/>
</dbReference>
<evidence type="ECO:0000259" key="9">
    <source>
        <dbReference type="Pfam" id="PF08125"/>
    </source>
</evidence>
<evidence type="ECO:0000256" key="4">
    <source>
        <dbReference type="ARBA" id="ARBA00023002"/>
    </source>
</evidence>
<dbReference type="PANTHER" id="PTHR43362">
    <property type="entry name" value="MANNITOL DEHYDROGENASE DSF1-RELATED"/>
    <property type="match status" value="1"/>
</dbReference>
<evidence type="ECO:0000256" key="3">
    <source>
        <dbReference type="ARBA" id="ARBA00016219"/>
    </source>
</evidence>
<dbReference type="Gene3D" id="1.10.1040.10">
    <property type="entry name" value="N-(1-d-carboxylethyl)-l-norvaline Dehydrogenase, domain 2"/>
    <property type="match status" value="1"/>
</dbReference>
<dbReference type="InterPro" id="IPR023027">
    <property type="entry name" value="Mannitol_DH_CS"/>
</dbReference>
<reference evidence="10 11" key="1">
    <citation type="journal article" date="2019" name="Int. J. Syst. Evol. Microbiol.">
        <title>The Global Catalogue of Microorganisms (GCM) 10K type strain sequencing project: providing services to taxonomists for standard genome sequencing and annotation.</title>
        <authorList>
            <consortium name="The Broad Institute Genomics Platform"/>
            <consortium name="The Broad Institute Genome Sequencing Center for Infectious Disease"/>
            <person name="Wu L."/>
            <person name="Ma J."/>
        </authorList>
    </citation>
    <scope>NUCLEOTIDE SEQUENCE [LARGE SCALE GENOMIC DNA]</scope>
    <source>
        <strain evidence="10 11">JCM 10664</strain>
    </source>
</reference>
<evidence type="ECO:0000256" key="2">
    <source>
        <dbReference type="ARBA" id="ARBA00012939"/>
    </source>
</evidence>
<dbReference type="InterPro" id="IPR000669">
    <property type="entry name" value="Mannitol_DH"/>
</dbReference>
<accession>A0ABN1CET5</accession>
<gene>
    <name evidence="10" type="ORF">GCM10009545_19150</name>
</gene>
<dbReference type="RefSeq" id="WP_346072776.1">
    <property type="nucleotide sequence ID" value="NZ_BAAAHC010000008.1"/>
</dbReference>
<comment type="catalytic activity">
    <reaction evidence="6">
        <text>D-mannitol 1-phosphate + NAD(+) = beta-D-fructose 6-phosphate + NADH + H(+)</text>
        <dbReference type="Rhea" id="RHEA:19661"/>
        <dbReference type="ChEBI" id="CHEBI:15378"/>
        <dbReference type="ChEBI" id="CHEBI:57540"/>
        <dbReference type="ChEBI" id="CHEBI:57634"/>
        <dbReference type="ChEBI" id="CHEBI:57945"/>
        <dbReference type="ChEBI" id="CHEBI:61381"/>
        <dbReference type="EC" id="1.1.1.17"/>
    </reaction>
</comment>
<keyword evidence="11" id="KW-1185">Reference proteome</keyword>
<feature type="region of interest" description="Disordered" evidence="7">
    <location>
        <begin position="1"/>
        <end position="24"/>
    </location>
</feature>
<dbReference type="Pfam" id="PF08125">
    <property type="entry name" value="Mannitol_dh_C"/>
    <property type="match status" value="1"/>
</dbReference>
<dbReference type="SUPFAM" id="SSF48179">
    <property type="entry name" value="6-phosphogluconate dehydrogenase C-terminal domain-like"/>
    <property type="match status" value="1"/>
</dbReference>
<evidence type="ECO:0000256" key="7">
    <source>
        <dbReference type="SAM" id="MobiDB-lite"/>
    </source>
</evidence>
<proteinExistence type="inferred from homology"/>
<dbReference type="Gene3D" id="3.40.50.720">
    <property type="entry name" value="NAD(P)-binding Rossmann-like Domain"/>
    <property type="match status" value="1"/>
</dbReference>
<dbReference type="InterPro" id="IPR013328">
    <property type="entry name" value="6PGD_dom2"/>
</dbReference>
<dbReference type="InterPro" id="IPR036291">
    <property type="entry name" value="NAD(P)-bd_dom_sf"/>
</dbReference>
<evidence type="ECO:0000256" key="5">
    <source>
        <dbReference type="ARBA" id="ARBA00023027"/>
    </source>
</evidence>
<organism evidence="10 11">
    <name type="scientific">Saccharopolyspora thermophila</name>
    <dbReference type="NCBI Taxonomy" id="89367"/>
    <lineage>
        <taxon>Bacteria</taxon>
        <taxon>Bacillati</taxon>
        <taxon>Actinomycetota</taxon>
        <taxon>Actinomycetes</taxon>
        <taxon>Pseudonocardiales</taxon>
        <taxon>Pseudonocardiaceae</taxon>
        <taxon>Saccharopolyspora</taxon>
    </lineage>
</organism>
<feature type="domain" description="Mannitol dehydrogenase N-terminal" evidence="8">
    <location>
        <begin position="30"/>
        <end position="284"/>
    </location>
</feature>
<dbReference type="InterPro" id="IPR013118">
    <property type="entry name" value="Mannitol_DH_C"/>
</dbReference>
<dbReference type="EMBL" id="BAAAHC010000008">
    <property type="protein sequence ID" value="GAA0517265.1"/>
    <property type="molecule type" value="Genomic_DNA"/>
</dbReference>
<dbReference type="InterPro" id="IPR008927">
    <property type="entry name" value="6-PGluconate_DH-like_C_sf"/>
</dbReference>
<name>A0ABN1CET5_9PSEU</name>
<feature type="domain" description="Mannitol dehydrogenase C-terminal" evidence="9">
    <location>
        <begin position="293"/>
        <end position="479"/>
    </location>
</feature>
<dbReference type="PANTHER" id="PTHR43362:SF1">
    <property type="entry name" value="MANNITOL DEHYDROGENASE 2-RELATED"/>
    <property type="match status" value="1"/>
</dbReference>
<evidence type="ECO:0000313" key="10">
    <source>
        <dbReference type="EMBL" id="GAA0517265.1"/>
    </source>
</evidence>
<sequence>MTAPRLDRTTAARLPADARPRVDPGELRPRVVHFGLGAFHRAHQAVYTETAAAATGEPWGIVAVAPRSEGPVTALREQDLLYSVTDREPGAQRTRVVGAFADALRMGPDAAHLTELLAGEEVSVVTMTITEKAYCRRPDTGALDLDAPGIAADLAATAVDGAPLGTVIGRLAACLVARHRASAAPISVVCCDNMTGNGAALAAAVTGFVAASAWPDRAAVLDWMAGSVTFPATVVDRIVPAVTRQERDAARAALGLRDEMAVFGEPYRQWVLEDAFAAPRPRWELDGALFVPDVAPYQLMKLRLLNGAHSALAYLGLAAGCRTVADVLATGWGERLVRRFGSEVATTLPGAGLDHQSYLGDLVERFSNPAMHHLLRQIGSDGSLKIPERWLGPLRELRSAGSTAPMLELALAGWINATRPATGGGQWFGTTDPASARLADCWATPGGPRAVVAALLRAVGAADLADDEQLLTAVADRLPAVEAGRIDLENPVPDGTTPVRCCGCKGARDDAQRVDHRTGGRQQNDR</sequence>
<dbReference type="InterPro" id="IPR013131">
    <property type="entry name" value="Mannitol_DH_N"/>
</dbReference>
<evidence type="ECO:0000259" key="8">
    <source>
        <dbReference type="Pfam" id="PF01232"/>
    </source>
</evidence>
<comment type="caution">
    <text evidence="10">The sequence shown here is derived from an EMBL/GenBank/DDBJ whole genome shotgun (WGS) entry which is preliminary data.</text>
</comment>
<keyword evidence="4" id="KW-0560">Oxidoreductase</keyword>
<protein>
    <recommendedName>
        <fullName evidence="3">Mannitol-1-phosphate 5-dehydrogenase</fullName>
        <ecNumber evidence="2">1.1.1.17</ecNumber>
    </recommendedName>
</protein>
<dbReference type="EC" id="1.1.1.17" evidence="2"/>
<evidence type="ECO:0000256" key="1">
    <source>
        <dbReference type="ARBA" id="ARBA00006541"/>
    </source>
</evidence>
<dbReference type="SUPFAM" id="SSF51735">
    <property type="entry name" value="NAD(P)-binding Rossmann-fold domains"/>
    <property type="match status" value="1"/>
</dbReference>
<dbReference type="PROSITE" id="PS00974">
    <property type="entry name" value="MANNITOL_DHGENASE"/>
    <property type="match status" value="1"/>
</dbReference>
<comment type="similarity">
    <text evidence="1">Belongs to the mannitol dehydrogenase family.</text>
</comment>
<dbReference type="InterPro" id="IPR050988">
    <property type="entry name" value="Mannitol_DH/Oxidoreductase"/>
</dbReference>
<keyword evidence="5" id="KW-0520">NAD</keyword>
<evidence type="ECO:0000313" key="11">
    <source>
        <dbReference type="Proteomes" id="UP001500220"/>
    </source>
</evidence>
<dbReference type="Pfam" id="PF01232">
    <property type="entry name" value="Mannitol_dh"/>
    <property type="match status" value="1"/>
</dbReference>
<dbReference type="Proteomes" id="UP001500220">
    <property type="component" value="Unassembled WGS sequence"/>
</dbReference>